<dbReference type="CDD" id="cd17546">
    <property type="entry name" value="REC_hyHK_CKI1_RcsC-like"/>
    <property type="match status" value="1"/>
</dbReference>
<dbReference type="AlphaFoldDB" id="A0A143HIB6"/>
<reference evidence="11" key="1">
    <citation type="submission" date="2016-03" db="EMBL/GenBank/DDBJ databases">
        <authorList>
            <person name="Lee Y.-S."/>
            <person name="Choi Y.-L."/>
        </authorList>
    </citation>
    <scope>NUCLEOTIDE SEQUENCE [LARGE SCALE GENOMIC DNA]</scope>
    <source>
        <strain evidence="11">DAU221</strain>
    </source>
</reference>
<dbReference type="GO" id="GO:0005886">
    <property type="term" value="C:plasma membrane"/>
    <property type="evidence" value="ECO:0007669"/>
    <property type="project" value="UniProtKB-SubCell"/>
</dbReference>
<evidence type="ECO:0000256" key="3">
    <source>
        <dbReference type="ARBA" id="ARBA00022553"/>
    </source>
</evidence>
<dbReference type="SMART" id="SM00448">
    <property type="entry name" value="REC"/>
    <property type="match status" value="1"/>
</dbReference>
<dbReference type="InterPro" id="IPR011006">
    <property type="entry name" value="CheY-like_superfamily"/>
</dbReference>
<keyword evidence="9" id="KW-0472">Membrane</keyword>
<protein>
    <submittedName>
        <fullName evidence="10">Uncharacterized protein</fullName>
    </submittedName>
</protein>
<keyword evidence="5" id="KW-0547">Nucleotide-binding</keyword>
<evidence type="ECO:0000313" key="11">
    <source>
        <dbReference type="Proteomes" id="UP000076077"/>
    </source>
</evidence>
<dbReference type="GO" id="GO:0000160">
    <property type="term" value="P:phosphorelay signal transduction system"/>
    <property type="evidence" value="ECO:0007669"/>
    <property type="project" value="UniProtKB-KW"/>
</dbReference>
<evidence type="ECO:0000256" key="4">
    <source>
        <dbReference type="ARBA" id="ARBA00022692"/>
    </source>
</evidence>
<keyword evidence="6" id="KW-0067">ATP-binding</keyword>
<dbReference type="OrthoDB" id="9793549at2"/>
<dbReference type="Gene3D" id="3.40.50.2300">
    <property type="match status" value="1"/>
</dbReference>
<evidence type="ECO:0000256" key="1">
    <source>
        <dbReference type="ARBA" id="ARBA00004651"/>
    </source>
</evidence>
<dbReference type="Gene3D" id="1.10.287.130">
    <property type="match status" value="1"/>
</dbReference>
<evidence type="ECO:0000256" key="8">
    <source>
        <dbReference type="ARBA" id="ARBA00023012"/>
    </source>
</evidence>
<name>A0A143HIB6_MICTH</name>
<evidence type="ECO:0000256" key="2">
    <source>
        <dbReference type="ARBA" id="ARBA00022475"/>
    </source>
</evidence>
<evidence type="ECO:0000256" key="5">
    <source>
        <dbReference type="ARBA" id="ARBA00022741"/>
    </source>
</evidence>
<evidence type="ECO:0000256" key="7">
    <source>
        <dbReference type="ARBA" id="ARBA00022989"/>
    </source>
</evidence>
<dbReference type="GeneID" id="76606754"/>
<dbReference type="InterPro" id="IPR001789">
    <property type="entry name" value="Sig_transdc_resp-reg_receiver"/>
</dbReference>
<evidence type="ECO:0000256" key="6">
    <source>
        <dbReference type="ARBA" id="ARBA00022840"/>
    </source>
</evidence>
<keyword evidence="8" id="KW-0902">Two-component regulatory system</keyword>
<proteinExistence type="predicted"/>
<keyword evidence="7" id="KW-1133">Transmembrane helix</keyword>
<dbReference type="PANTHER" id="PTHR45339">
    <property type="entry name" value="HYBRID SIGNAL TRANSDUCTION HISTIDINE KINASE J"/>
    <property type="match status" value="1"/>
</dbReference>
<dbReference type="Pfam" id="PF00072">
    <property type="entry name" value="Response_reg"/>
    <property type="match status" value="1"/>
</dbReference>
<evidence type="ECO:0000256" key="9">
    <source>
        <dbReference type="ARBA" id="ARBA00023136"/>
    </source>
</evidence>
<gene>
    <name evidence="10" type="ORF">A3224_01675</name>
</gene>
<dbReference type="SUPFAM" id="SSF52172">
    <property type="entry name" value="CheY-like"/>
    <property type="match status" value="1"/>
</dbReference>
<dbReference type="InterPro" id="IPR036641">
    <property type="entry name" value="HPT_dom_sf"/>
</dbReference>
<dbReference type="PANTHER" id="PTHR45339:SF1">
    <property type="entry name" value="HYBRID SIGNAL TRANSDUCTION HISTIDINE KINASE J"/>
    <property type="match status" value="1"/>
</dbReference>
<dbReference type="SUPFAM" id="SSF47226">
    <property type="entry name" value="Histidine-containing phosphotransfer domain, HPT domain"/>
    <property type="match status" value="1"/>
</dbReference>
<dbReference type="Proteomes" id="UP000076077">
    <property type="component" value="Chromosome"/>
</dbReference>
<evidence type="ECO:0000313" key="10">
    <source>
        <dbReference type="EMBL" id="AMX01459.1"/>
    </source>
</evidence>
<dbReference type="PROSITE" id="PS50110">
    <property type="entry name" value="RESPONSE_REGULATORY"/>
    <property type="match status" value="1"/>
</dbReference>
<organism evidence="10 11">
    <name type="scientific">Microbulbifer thermotolerans</name>
    <dbReference type="NCBI Taxonomy" id="252514"/>
    <lineage>
        <taxon>Bacteria</taxon>
        <taxon>Pseudomonadati</taxon>
        <taxon>Pseudomonadota</taxon>
        <taxon>Gammaproteobacteria</taxon>
        <taxon>Cellvibrionales</taxon>
        <taxon>Microbulbiferaceae</taxon>
        <taxon>Microbulbifer</taxon>
    </lineage>
</organism>
<keyword evidence="11" id="KW-1185">Reference proteome</keyword>
<dbReference type="RefSeq" id="WP_067150634.1">
    <property type="nucleotide sequence ID" value="NZ_CP014864.1"/>
</dbReference>
<keyword evidence="2" id="KW-1003">Cell membrane</keyword>
<keyword evidence="4" id="KW-0812">Transmembrane</keyword>
<sequence>MNKTIFHWGSSALRTNLPAHLLAGITLFPTAASAAPISLTDTRIALLWPASFGTALLLISALALGLWLRQRRDTAAAERRAVALREENTGIHRQLQSCKNALSDHKRQLTKAVQTLERQRQETADLLAIIRHHLRQPLDALQHTLGQLARIEDAESSWLVKRAQRQLQTANRALEEIRNWGQVEAVELQLPPDRRAAEKRGLSILLVENDRNPTLCDKLQALGHRVERQNNGVDGASAALEKPFDLVLMDSHLPLMDGVEATQKIRRGRVTQLPVFALLNDPRPGDKARYQARGLTGVLARPVSDQELEQLLKWASRHARGDSRQTPPPLLSPMLETGTLKRQQNALGQRRFAELLSARAAALPKQTAALTSALTGRHWLEAKKQAQTLAVQAEEVGLEAVAARLRELAAQLGIDKEREACRQQRTELLNLMRASVQALKSWREQNMRAEWLSV</sequence>
<dbReference type="GO" id="GO:0005524">
    <property type="term" value="F:ATP binding"/>
    <property type="evidence" value="ECO:0007669"/>
    <property type="project" value="UniProtKB-KW"/>
</dbReference>
<comment type="subcellular location">
    <subcellularLocation>
        <location evidence="1">Cell membrane</location>
        <topology evidence="1">Multi-pass membrane protein</topology>
    </subcellularLocation>
</comment>
<keyword evidence="3" id="KW-0597">Phosphoprotein</keyword>
<dbReference type="KEGG" id="mthd:A3224_01675"/>
<dbReference type="Gene3D" id="1.20.120.160">
    <property type="entry name" value="HPT domain"/>
    <property type="match status" value="1"/>
</dbReference>
<dbReference type="STRING" id="252514.A3224_01675"/>
<accession>A0A143HIB6</accession>
<dbReference type="EMBL" id="CP014864">
    <property type="protein sequence ID" value="AMX01459.1"/>
    <property type="molecule type" value="Genomic_DNA"/>
</dbReference>